<dbReference type="AlphaFoldDB" id="A0A1J5QWT3"/>
<gene>
    <name evidence="1" type="ORF">GALL_339430</name>
</gene>
<reference evidence="1" key="1">
    <citation type="submission" date="2016-10" db="EMBL/GenBank/DDBJ databases">
        <title>Sequence of Gallionella enrichment culture.</title>
        <authorList>
            <person name="Poehlein A."/>
            <person name="Muehling M."/>
            <person name="Daniel R."/>
        </authorList>
    </citation>
    <scope>NUCLEOTIDE SEQUENCE</scope>
</reference>
<name>A0A1J5QWT3_9ZZZZ</name>
<evidence type="ECO:0000313" key="1">
    <source>
        <dbReference type="EMBL" id="OIQ84252.1"/>
    </source>
</evidence>
<organism evidence="1">
    <name type="scientific">mine drainage metagenome</name>
    <dbReference type="NCBI Taxonomy" id="410659"/>
    <lineage>
        <taxon>unclassified sequences</taxon>
        <taxon>metagenomes</taxon>
        <taxon>ecological metagenomes</taxon>
    </lineage>
</organism>
<accession>A0A1J5QWT3</accession>
<comment type="caution">
    <text evidence="1">The sequence shown here is derived from an EMBL/GenBank/DDBJ whole genome shotgun (WGS) entry which is preliminary data.</text>
</comment>
<sequence length="58" mass="6731">MRRGSFVEINDGQKIFGRVFIVERKHFMDVVKAVNLIYSGLGHAMERLKVVDAEYFVN</sequence>
<dbReference type="EMBL" id="MLJW01000633">
    <property type="protein sequence ID" value="OIQ84252.1"/>
    <property type="molecule type" value="Genomic_DNA"/>
</dbReference>
<proteinExistence type="predicted"/>
<protein>
    <submittedName>
        <fullName evidence="1">Uncharacterized protein</fullName>
    </submittedName>
</protein>